<comment type="caution">
    <text evidence="5">The sequence shown here is derived from an EMBL/GenBank/DDBJ whole genome shotgun (WGS) entry which is preliminary data.</text>
</comment>
<dbReference type="Pfam" id="PF12833">
    <property type="entry name" value="HTH_18"/>
    <property type="match status" value="1"/>
</dbReference>
<evidence type="ECO:0000313" key="6">
    <source>
        <dbReference type="Proteomes" id="UP001595593"/>
    </source>
</evidence>
<dbReference type="PROSITE" id="PS01124">
    <property type="entry name" value="HTH_ARAC_FAMILY_2"/>
    <property type="match status" value="1"/>
</dbReference>
<dbReference type="PANTHER" id="PTHR46796:SF13">
    <property type="entry name" value="HTH-TYPE TRANSCRIPTIONAL ACTIVATOR RHAS"/>
    <property type="match status" value="1"/>
</dbReference>
<dbReference type="InterPro" id="IPR032783">
    <property type="entry name" value="AraC_lig"/>
</dbReference>
<proteinExistence type="predicted"/>
<dbReference type="CDD" id="cd02208">
    <property type="entry name" value="cupin_RmlC-like"/>
    <property type="match status" value="1"/>
</dbReference>
<keyword evidence="3" id="KW-0804">Transcription</keyword>
<evidence type="ECO:0000256" key="2">
    <source>
        <dbReference type="ARBA" id="ARBA00023125"/>
    </source>
</evidence>
<keyword evidence="1" id="KW-0805">Transcription regulation</keyword>
<feature type="domain" description="HTH araC/xylS-type" evidence="4">
    <location>
        <begin position="203"/>
        <end position="301"/>
    </location>
</feature>
<sequence length="305" mass="32586">MTHYPLDRLLTAFAGRLHAFSVCSIQDGWRLCFPGFDAVTIHFVLQGSGCVRIGNGDWQPFGSRSVIVVPPLQGHALGYVGADTRESPGGEHCKPFGDGLVAFTAGDGRQDILMVCGSLARQDGHALGLIDLLAGEPVMDLAGSIPARPAFDLMLAEVTQPDLGTQAMAEALMQQCLILLLRQRLRQGETPFPLVTPGDRRLTRAVIAILANPAAPHSVESLAMAAGMGRTAFAEAFSRAFGQGPIDFVQKARLRAAARLLTTTDLPVKVVAISVGYASRSHFSRAFVATYNTDPTSYRQQGQGD</sequence>
<dbReference type="EMBL" id="JBHRTN010000004">
    <property type="protein sequence ID" value="MFC3123819.1"/>
    <property type="molecule type" value="Genomic_DNA"/>
</dbReference>
<dbReference type="InterPro" id="IPR050204">
    <property type="entry name" value="AraC_XylS_family_regulators"/>
</dbReference>
<accession>A0ABV7FWU5</accession>
<name>A0ABV7FWU5_9PROT</name>
<organism evidence="5 6">
    <name type="scientific">Teichococcus globiformis</name>
    <dbReference type="NCBI Taxonomy" id="2307229"/>
    <lineage>
        <taxon>Bacteria</taxon>
        <taxon>Pseudomonadati</taxon>
        <taxon>Pseudomonadota</taxon>
        <taxon>Alphaproteobacteria</taxon>
        <taxon>Acetobacterales</taxon>
        <taxon>Roseomonadaceae</taxon>
        <taxon>Roseomonas</taxon>
    </lineage>
</organism>
<gene>
    <name evidence="5" type="ORF">ACFOD4_01995</name>
</gene>
<dbReference type="InterPro" id="IPR018060">
    <property type="entry name" value="HTH_AraC"/>
</dbReference>
<dbReference type="RefSeq" id="WP_379593082.1">
    <property type="nucleotide sequence ID" value="NZ_JBHRTN010000004.1"/>
</dbReference>
<dbReference type="Pfam" id="PF12852">
    <property type="entry name" value="Cupin_6"/>
    <property type="match status" value="1"/>
</dbReference>
<protein>
    <submittedName>
        <fullName evidence="5">Helix-turn-helix domain-containing protein</fullName>
    </submittedName>
</protein>
<dbReference type="SUPFAM" id="SSF46689">
    <property type="entry name" value="Homeodomain-like"/>
    <property type="match status" value="2"/>
</dbReference>
<dbReference type="Gene3D" id="1.10.10.60">
    <property type="entry name" value="Homeodomain-like"/>
    <property type="match status" value="1"/>
</dbReference>
<evidence type="ECO:0000259" key="4">
    <source>
        <dbReference type="PROSITE" id="PS01124"/>
    </source>
</evidence>
<keyword evidence="2" id="KW-0238">DNA-binding</keyword>
<dbReference type="InterPro" id="IPR009057">
    <property type="entry name" value="Homeodomain-like_sf"/>
</dbReference>
<dbReference type="PANTHER" id="PTHR46796">
    <property type="entry name" value="HTH-TYPE TRANSCRIPTIONAL ACTIVATOR RHAS-RELATED"/>
    <property type="match status" value="1"/>
</dbReference>
<dbReference type="SMART" id="SM00342">
    <property type="entry name" value="HTH_ARAC"/>
    <property type="match status" value="1"/>
</dbReference>
<evidence type="ECO:0000256" key="1">
    <source>
        <dbReference type="ARBA" id="ARBA00023015"/>
    </source>
</evidence>
<keyword evidence="6" id="KW-1185">Reference proteome</keyword>
<evidence type="ECO:0000256" key="3">
    <source>
        <dbReference type="ARBA" id="ARBA00023163"/>
    </source>
</evidence>
<reference evidence="6" key="1">
    <citation type="journal article" date="2019" name="Int. J. Syst. Evol. Microbiol.">
        <title>The Global Catalogue of Microorganisms (GCM) 10K type strain sequencing project: providing services to taxonomists for standard genome sequencing and annotation.</title>
        <authorList>
            <consortium name="The Broad Institute Genomics Platform"/>
            <consortium name="The Broad Institute Genome Sequencing Center for Infectious Disease"/>
            <person name="Wu L."/>
            <person name="Ma J."/>
        </authorList>
    </citation>
    <scope>NUCLEOTIDE SEQUENCE [LARGE SCALE GENOMIC DNA]</scope>
    <source>
        <strain evidence="6">KCTC 52094</strain>
    </source>
</reference>
<evidence type="ECO:0000313" key="5">
    <source>
        <dbReference type="EMBL" id="MFC3123819.1"/>
    </source>
</evidence>
<dbReference type="Proteomes" id="UP001595593">
    <property type="component" value="Unassembled WGS sequence"/>
</dbReference>